<evidence type="ECO:0000313" key="2">
    <source>
        <dbReference type="EMBL" id="SOQ43056.1"/>
    </source>
</evidence>
<feature type="signal peptide" evidence="1">
    <location>
        <begin position="1"/>
        <end position="19"/>
    </location>
</feature>
<name>A0A2H1VQJ6_SPOFR</name>
<dbReference type="GO" id="GO:0005198">
    <property type="term" value="F:structural molecule activity"/>
    <property type="evidence" value="ECO:0007669"/>
    <property type="project" value="InterPro"/>
</dbReference>
<accession>A0A2H1VQJ6</accession>
<gene>
    <name evidence="2" type="ORF">SFRICE_005043</name>
</gene>
<organism evidence="2">
    <name type="scientific">Spodoptera frugiperda</name>
    <name type="common">Fall armyworm</name>
    <dbReference type="NCBI Taxonomy" id="7108"/>
    <lineage>
        <taxon>Eukaryota</taxon>
        <taxon>Metazoa</taxon>
        <taxon>Ecdysozoa</taxon>
        <taxon>Arthropoda</taxon>
        <taxon>Hexapoda</taxon>
        <taxon>Insecta</taxon>
        <taxon>Pterygota</taxon>
        <taxon>Neoptera</taxon>
        <taxon>Endopterygota</taxon>
        <taxon>Lepidoptera</taxon>
        <taxon>Glossata</taxon>
        <taxon>Ditrysia</taxon>
        <taxon>Noctuoidea</taxon>
        <taxon>Noctuidae</taxon>
        <taxon>Amphipyrinae</taxon>
        <taxon>Spodoptera</taxon>
    </lineage>
</organism>
<dbReference type="AlphaFoldDB" id="A0A2H1VQJ6"/>
<dbReference type="EMBL" id="ODYU01003822">
    <property type="protein sequence ID" value="SOQ43056.1"/>
    <property type="molecule type" value="Genomic_DNA"/>
</dbReference>
<protein>
    <submittedName>
        <fullName evidence="2">SFRICE_005043</fullName>
    </submittedName>
</protein>
<evidence type="ECO:0000256" key="1">
    <source>
        <dbReference type="SAM" id="SignalP"/>
    </source>
</evidence>
<keyword evidence="1" id="KW-0732">Signal</keyword>
<proteinExistence type="predicted"/>
<sequence length="226" mass="26017">MAKEIVFLFLAIAFSAVQAEIIYPCPRLSHQCISKVLASNSGCDTNVMGFIANQYNVTEFHFETAYFNCSYIDRGLIVRNHDKCRISRFFYNTVTKVAVLGMTCRNLELESDRVLIQHRTFQEDTSYNYHIHATYPLIHITVNLPKSTNMDLCTSHAFTDVVTLPIMHIDPKDRPTEKFLTRDLTALNIFEREAFYYTGDLLAKVYIDATTCYYNCKQPLHHSTAV</sequence>
<feature type="chain" id="PRO_5013776276" evidence="1">
    <location>
        <begin position="20"/>
        <end position="226"/>
    </location>
</feature>
<reference evidence="2" key="1">
    <citation type="submission" date="2016-07" db="EMBL/GenBank/DDBJ databases">
        <authorList>
            <person name="Bretaudeau A."/>
        </authorList>
    </citation>
    <scope>NUCLEOTIDE SEQUENCE</scope>
    <source>
        <strain evidence="2">Rice</strain>
        <tissue evidence="2">Whole body</tissue>
    </source>
</reference>
<dbReference type="InterPro" id="IPR009911">
    <property type="entry name" value="Fibroin_P25"/>
</dbReference>
<dbReference type="GO" id="GO:0005576">
    <property type="term" value="C:extracellular region"/>
    <property type="evidence" value="ECO:0007669"/>
    <property type="project" value="InterPro"/>
</dbReference>
<dbReference type="Pfam" id="PF07294">
    <property type="entry name" value="Fibroin_P25"/>
    <property type="match status" value="1"/>
</dbReference>